<reference evidence="1 2" key="1">
    <citation type="submission" date="2020-05" db="EMBL/GenBank/DDBJ databases">
        <authorList>
            <person name="Kim M.K."/>
        </authorList>
    </citation>
    <scope>NUCLEOTIDE SEQUENCE [LARGE SCALE GENOMIC DNA]</scope>
    <source>
        <strain evidence="1 2">BT25</strain>
    </source>
</reference>
<evidence type="ECO:0000313" key="2">
    <source>
        <dbReference type="Proteomes" id="UP000550508"/>
    </source>
</evidence>
<dbReference type="EMBL" id="JABUMX010000008">
    <property type="protein sequence ID" value="NTS33895.1"/>
    <property type="molecule type" value="Genomic_DNA"/>
</dbReference>
<accession>A0A849VV78</accession>
<name>A0A849VV78_9HYPH</name>
<proteinExistence type="predicted"/>
<dbReference type="Proteomes" id="UP000550508">
    <property type="component" value="Unassembled WGS sequence"/>
</dbReference>
<protein>
    <submittedName>
        <fullName evidence="1">Uncharacterized protein</fullName>
    </submittedName>
</protein>
<keyword evidence="2" id="KW-1185">Reference proteome</keyword>
<organism evidence="1 2">
    <name type="scientific">Phyllobacterium pellucidum</name>
    <dbReference type="NCBI Taxonomy" id="2740464"/>
    <lineage>
        <taxon>Bacteria</taxon>
        <taxon>Pseudomonadati</taxon>
        <taxon>Pseudomonadota</taxon>
        <taxon>Alphaproteobacteria</taxon>
        <taxon>Hyphomicrobiales</taxon>
        <taxon>Phyllobacteriaceae</taxon>
        <taxon>Phyllobacterium</taxon>
    </lineage>
</organism>
<sequence length="57" mass="6641">MSIEKQFKKWIREADGDREALASSIKDWLEAANEADLEEFSELIAERLLPDEDEDED</sequence>
<comment type="caution">
    <text evidence="1">The sequence shown here is derived from an EMBL/GenBank/DDBJ whole genome shotgun (WGS) entry which is preliminary data.</text>
</comment>
<dbReference type="RefSeq" id="WP_174208502.1">
    <property type="nucleotide sequence ID" value="NZ_JABUMX010000008.1"/>
</dbReference>
<gene>
    <name evidence="1" type="ORF">HQ945_21785</name>
</gene>
<dbReference type="AlphaFoldDB" id="A0A849VV78"/>
<evidence type="ECO:0000313" key="1">
    <source>
        <dbReference type="EMBL" id="NTS33895.1"/>
    </source>
</evidence>